<dbReference type="CDD" id="cd03469">
    <property type="entry name" value="Rieske_RO_Alpha_N"/>
    <property type="match status" value="1"/>
</dbReference>
<evidence type="ECO:0000256" key="5">
    <source>
        <dbReference type="ARBA" id="ARBA00023002"/>
    </source>
</evidence>
<dbReference type="Pfam" id="PF19298">
    <property type="entry name" value="KshA_C"/>
    <property type="match status" value="2"/>
</dbReference>
<keyword evidence="8" id="KW-0443">Lipid metabolism</keyword>
<sequence>MAAAAEVLTGDRRIDEARRSSFMIRNGHISRWLGPQRIDTPTPVDRELGKQIPDPIGWFGLAFSDEVGPGQVFTSRFLDEDVVLYRTRAGVLRAVRPYCPHLGAHLGLGRVEGEDLVCAFHAFGYGPDGACVRTGYGTKPPRIGLQRLTVRENASGMILVWYHPEGKPPDWEVPDLPTEGFTPWAHATIDAIGHPQELMENPIDFGHFGTYHEMGDAIDGSVSFEPHRYTAKLRVKPFATFEIKPRPGVRLPLPRRLRDMTLVVHVTTHGVGLVLGDMFLPGGRQLLRVLALPSVQADGRMRIRLGAAVVRPDSWPTLLRPFRDRLLGAGARLTLRLILDFSFNEDRTGSDIPIWATKKYVTHPPVAEGDGPLSEYRRWARQFYPAVPRAERVNPTAAADDPREGARR</sequence>
<evidence type="ECO:0000256" key="1">
    <source>
        <dbReference type="ARBA" id="ARBA00001962"/>
    </source>
</evidence>
<dbReference type="InterPro" id="IPR017941">
    <property type="entry name" value="Rieske_2Fe-2S"/>
</dbReference>
<keyword evidence="8" id="KW-0753">Steroid metabolism</keyword>
<keyword evidence="5" id="KW-0560">Oxidoreductase</keyword>
<keyword evidence="3" id="KW-0479">Metal-binding</keyword>
<name>A0ABP4IGZ0_9ACTN</name>
<dbReference type="EMBL" id="BAAAKJ010000099">
    <property type="protein sequence ID" value="GAA1390592.1"/>
    <property type="molecule type" value="Genomic_DNA"/>
</dbReference>
<evidence type="ECO:0000313" key="12">
    <source>
        <dbReference type="EMBL" id="GAA1390592.1"/>
    </source>
</evidence>
<dbReference type="SUPFAM" id="SSF50022">
    <property type="entry name" value="ISP domain"/>
    <property type="match status" value="1"/>
</dbReference>
<dbReference type="InterPro" id="IPR050584">
    <property type="entry name" value="Cholesterol_7-desaturase"/>
</dbReference>
<dbReference type="PROSITE" id="PS51296">
    <property type="entry name" value="RIESKE"/>
    <property type="match status" value="1"/>
</dbReference>
<evidence type="ECO:0000256" key="8">
    <source>
        <dbReference type="ARBA" id="ARBA00023221"/>
    </source>
</evidence>
<evidence type="ECO:0000256" key="6">
    <source>
        <dbReference type="ARBA" id="ARBA00023004"/>
    </source>
</evidence>
<dbReference type="Pfam" id="PF00355">
    <property type="entry name" value="Rieske"/>
    <property type="match status" value="1"/>
</dbReference>
<keyword evidence="6" id="KW-0408">Iron</keyword>
<comment type="caution">
    <text evidence="12">The sequence shown here is derived from an EMBL/GenBank/DDBJ whole genome shotgun (WGS) entry which is preliminary data.</text>
</comment>
<evidence type="ECO:0000256" key="3">
    <source>
        <dbReference type="ARBA" id="ARBA00022723"/>
    </source>
</evidence>
<keyword evidence="4" id="KW-0442">Lipid degradation</keyword>
<dbReference type="InterPro" id="IPR036922">
    <property type="entry name" value="Rieske_2Fe-2S_sf"/>
</dbReference>
<gene>
    <name evidence="12" type="ORF">GCM10009639_19500</name>
</gene>
<evidence type="ECO:0000256" key="4">
    <source>
        <dbReference type="ARBA" id="ARBA00022963"/>
    </source>
</evidence>
<proteinExistence type="predicted"/>
<keyword evidence="13" id="KW-1185">Reference proteome</keyword>
<organism evidence="12 13">
    <name type="scientific">Kitasatospora putterlickiae</name>
    <dbReference type="NCBI Taxonomy" id="221725"/>
    <lineage>
        <taxon>Bacteria</taxon>
        <taxon>Bacillati</taxon>
        <taxon>Actinomycetota</taxon>
        <taxon>Actinomycetes</taxon>
        <taxon>Kitasatosporales</taxon>
        <taxon>Streptomycetaceae</taxon>
        <taxon>Kitasatospora</taxon>
    </lineage>
</organism>
<evidence type="ECO:0000256" key="9">
    <source>
        <dbReference type="ARBA" id="ARBA00030944"/>
    </source>
</evidence>
<evidence type="ECO:0000256" key="10">
    <source>
        <dbReference type="ARBA" id="ARBA00046982"/>
    </source>
</evidence>
<dbReference type="Proteomes" id="UP001499863">
    <property type="component" value="Unassembled WGS sequence"/>
</dbReference>
<keyword evidence="7" id="KW-0411">Iron-sulfur</keyword>
<dbReference type="Gene3D" id="2.102.10.10">
    <property type="entry name" value="Rieske [2Fe-2S] iron-sulphur domain"/>
    <property type="match status" value="1"/>
</dbReference>
<evidence type="ECO:0000313" key="13">
    <source>
        <dbReference type="Proteomes" id="UP001499863"/>
    </source>
</evidence>
<evidence type="ECO:0000259" key="11">
    <source>
        <dbReference type="PROSITE" id="PS51296"/>
    </source>
</evidence>
<dbReference type="Gene3D" id="3.90.380.10">
    <property type="entry name" value="Naphthalene 1,2-dioxygenase Alpha Subunit, Chain A, domain 1"/>
    <property type="match status" value="1"/>
</dbReference>
<feature type="domain" description="Rieske" evidence="11">
    <location>
        <begin position="58"/>
        <end position="159"/>
    </location>
</feature>
<dbReference type="PANTHER" id="PTHR21266">
    <property type="entry name" value="IRON-SULFUR DOMAIN CONTAINING PROTEIN"/>
    <property type="match status" value="1"/>
</dbReference>
<evidence type="ECO:0000256" key="7">
    <source>
        <dbReference type="ARBA" id="ARBA00023014"/>
    </source>
</evidence>
<evidence type="ECO:0000256" key="2">
    <source>
        <dbReference type="ARBA" id="ARBA00022714"/>
    </source>
</evidence>
<dbReference type="PANTHER" id="PTHR21266:SF60">
    <property type="entry name" value="3-KETOSTEROID-9-ALPHA-MONOOXYGENASE, OXYGENASE COMPONENT"/>
    <property type="match status" value="1"/>
</dbReference>
<comment type="cofactor">
    <cofactor evidence="1">
        <name>Fe cation</name>
        <dbReference type="ChEBI" id="CHEBI:24875"/>
    </cofactor>
</comment>
<accession>A0ABP4IGZ0</accession>
<protein>
    <recommendedName>
        <fullName evidence="9">Rieske-type oxygenase</fullName>
    </recommendedName>
</protein>
<dbReference type="InterPro" id="IPR045605">
    <property type="entry name" value="KshA-like_C"/>
</dbReference>
<reference evidence="13" key="1">
    <citation type="journal article" date="2019" name="Int. J. Syst. Evol. Microbiol.">
        <title>The Global Catalogue of Microorganisms (GCM) 10K type strain sequencing project: providing services to taxonomists for standard genome sequencing and annotation.</title>
        <authorList>
            <consortium name="The Broad Institute Genomics Platform"/>
            <consortium name="The Broad Institute Genome Sequencing Center for Infectious Disease"/>
            <person name="Wu L."/>
            <person name="Ma J."/>
        </authorList>
    </citation>
    <scope>NUCLEOTIDE SEQUENCE [LARGE SCALE GENOMIC DNA]</scope>
    <source>
        <strain evidence="13">JCM 12393</strain>
    </source>
</reference>
<keyword evidence="2" id="KW-0001">2Fe-2S</keyword>
<comment type="subunit">
    <text evidence="10">Homotrimer. The two-component system 3-ketosteroid-9-alpha-monooxygenase is composed of an oxygenase component KshA and a reductase component KshB.</text>
</comment>